<keyword evidence="1" id="KW-0804">Transcription</keyword>
<name>A0A0L0NCR7_TOLOC</name>
<evidence type="ECO:0000313" key="3">
    <source>
        <dbReference type="EMBL" id="KND91861.1"/>
    </source>
</evidence>
<dbReference type="Gene3D" id="3.40.350.10">
    <property type="entry name" value="Creatinase/prolidase N-terminal domain"/>
    <property type="match status" value="1"/>
</dbReference>
<dbReference type="InterPro" id="IPR029149">
    <property type="entry name" value="Creatin/AminoP/Spt16_N"/>
</dbReference>
<keyword evidence="1" id="KW-0234">DNA repair</keyword>
<evidence type="ECO:0000313" key="4">
    <source>
        <dbReference type="Proteomes" id="UP000036947"/>
    </source>
</evidence>
<comment type="subcellular location">
    <subcellularLocation>
        <location evidence="1">Nucleus</location>
    </subcellularLocation>
    <subcellularLocation>
        <location evidence="1">Chromosome</location>
    </subcellularLocation>
</comment>
<accession>A0A0L0NCR7</accession>
<dbReference type="InterPro" id="IPR040258">
    <property type="entry name" value="Spt16"/>
</dbReference>
<keyword evidence="1" id="KW-0805">Transcription regulation</keyword>
<dbReference type="PANTHER" id="PTHR13980:SF15">
    <property type="entry name" value="FACT COMPLEX SUBUNIT SPT16"/>
    <property type="match status" value="1"/>
</dbReference>
<comment type="subunit">
    <text evidence="1">Component of the FACT complex.</text>
</comment>
<keyword evidence="4" id="KW-1185">Reference proteome</keyword>
<protein>
    <recommendedName>
        <fullName evidence="1">FACT complex subunit</fullName>
    </recommendedName>
</protein>
<dbReference type="GO" id="GO:0031491">
    <property type="term" value="F:nucleosome binding"/>
    <property type="evidence" value="ECO:0007669"/>
    <property type="project" value="TreeGrafter"/>
</dbReference>
<dbReference type="PANTHER" id="PTHR13980">
    <property type="entry name" value="CDC68 RELATED"/>
    <property type="match status" value="1"/>
</dbReference>
<keyword evidence="1" id="KW-0235">DNA replication</keyword>
<dbReference type="EMBL" id="LFRF01000007">
    <property type="protein sequence ID" value="KND91861.1"/>
    <property type="molecule type" value="Genomic_DNA"/>
</dbReference>
<comment type="similarity">
    <text evidence="1">Belongs to the peptidase M24 family. SPT16 subfamily.</text>
</comment>
<reference evidence="3 4" key="1">
    <citation type="journal article" date="2015" name="BMC Genomics">
        <title>The genome of the truffle-parasite Tolypocladium ophioglossoides and the evolution of antifungal peptaibiotics.</title>
        <authorList>
            <person name="Quandt C.A."/>
            <person name="Bushley K.E."/>
            <person name="Spatafora J.W."/>
        </authorList>
    </citation>
    <scope>NUCLEOTIDE SEQUENCE [LARGE SCALE GENOMIC DNA]</scope>
    <source>
        <strain evidence="3 4">CBS 100239</strain>
    </source>
</reference>
<dbReference type="AlphaFoldDB" id="A0A0L0NCR7"/>
<dbReference type="GO" id="GO:0006260">
    <property type="term" value="P:DNA replication"/>
    <property type="evidence" value="ECO:0007669"/>
    <property type="project" value="UniProtKB-KW"/>
</dbReference>
<proteinExistence type="inferred from homology"/>
<dbReference type="GO" id="GO:0006281">
    <property type="term" value="P:DNA repair"/>
    <property type="evidence" value="ECO:0007669"/>
    <property type="project" value="UniProtKB-UniRule"/>
</dbReference>
<dbReference type="OrthoDB" id="10251642at2759"/>
<comment type="function">
    <text evidence="1">Component of the FACT complex, a general chromatin factor that acts to reorganize nucleosomes. The FACT complex is involved in multiple processes that require DNA as a template such as mRNA elongation, DNA replication and DNA repair. During transcription elongation the FACT complex acts as a histone chaperone that both destabilizes and restores nucleosomal structure. It facilitates the passage of RNA polymerase II and transcription by promoting the dissociation of one histone H2A-H2B dimer from the nucleosome, then subsequently promotes the reestablishment of the nucleosome following the passage of RNA polymerase II.</text>
</comment>
<feature type="domain" description="FACT complex subunit SPT16 N-terminal lobe" evidence="2">
    <location>
        <begin position="6"/>
        <end position="206"/>
    </location>
</feature>
<dbReference type="STRING" id="1163406.A0A0L0NCR7"/>
<dbReference type="GO" id="GO:0035101">
    <property type="term" value="C:FACT complex"/>
    <property type="evidence" value="ECO:0007669"/>
    <property type="project" value="UniProtKB-UniRule"/>
</dbReference>
<comment type="caution">
    <text evidence="3">The sequence shown here is derived from an EMBL/GenBank/DDBJ whole genome shotgun (WGS) entry which is preliminary data.</text>
</comment>
<sequence>MAEIKIDSKLFQKRISHFAIAWENDLRSEDGVFRGAKSLLVMAGKMDKALESHKNNAMHTEQLPALAARIRVPTTLMLFLVDSLYIVTVQRKGTTTKLCRLRMSFIVIAKHLDRLKCGRFQIKVLVRGEDTAENEKPFIIISDRIEASGVGYAASLRDSKRLVDFPCRINRNHCQGRAKGSFVDSLNKIFSEQCKDVEACDISTALSTYVFSVKDYNELRAIRAASKACVALADPYLLDEISHILDAKEKVTHTALRGPRRESSGRQSNLTFKSLDGDRYSETVTQISNLKGNKGGRIYVLEQEKLIEVQSKSRIS</sequence>
<organism evidence="3 4">
    <name type="scientific">Tolypocladium ophioglossoides (strain CBS 100239)</name>
    <name type="common">Snaketongue truffleclub</name>
    <name type="synonym">Elaphocordyceps ophioglossoides</name>
    <dbReference type="NCBI Taxonomy" id="1163406"/>
    <lineage>
        <taxon>Eukaryota</taxon>
        <taxon>Fungi</taxon>
        <taxon>Dikarya</taxon>
        <taxon>Ascomycota</taxon>
        <taxon>Pezizomycotina</taxon>
        <taxon>Sordariomycetes</taxon>
        <taxon>Hypocreomycetidae</taxon>
        <taxon>Hypocreales</taxon>
        <taxon>Ophiocordycipitaceae</taxon>
        <taxon>Tolypocladium</taxon>
    </lineage>
</organism>
<gene>
    <name evidence="3" type="ORF">TOPH_03269</name>
</gene>
<evidence type="ECO:0000259" key="2">
    <source>
        <dbReference type="SMART" id="SM01285"/>
    </source>
</evidence>
<keyword evidence="1" id="KW-0227">DNA damage</keyword>
<dbReference type="GO" id="GO:0006368">
    <property type="term" value="P:transcription elongation by RNA polymerase II"/>
    <property type="evidence" value="ECO:0007669"/>
    <property type="project" value="TreeGrafter"/>
</dbReference>
<keyword evidence="1" id="KW-0158">Chromosome</keyword>
<evidence type="ECO:0000256" key="1">
    <source>
        <dbReference type="RuleBase" id="RU367052"/>
    </source>
</evidence>
<dbReference type="Pfam" id="PF14826">
    <property type="entry name" value="FACT-Spt16_Nlob"/>
    <property type="match status" value="1"/>
</dbReference>
<dbReference type="InterPro" id="IPR029148">
    <property type="entry name" value="FACT-SPT16_Nlobe"/>
</dbReference>
<keyword evidence="1" id="KW-0539">Nucleus</keyword>
<dbReference type="SMART" id="SM01285">
    <property type="entry name" value="FACT-Spt16_Nlob"/>
    <property type="match status" value="1"/>
</dbReference>
<dbReference type="Proteomes" id="UP000036947">
    <property type="component" value="Unassembled WGS sequence"/>
</dbReference>